<dbReference type="Proteomes" id="UP000253314">
    <property type="component" value="Unassembled WGS sequence"/>
</dbReference>
<keyword evidence="3" id="KW-1185">Reference proteome</keyword>
<dbReference type="EMBL" id="QOCW01000014">
    <property type="protein sequence ID" value="RBW69010.1"/>
    <property type="molecule type" value="Genomic_DNA"/>
</dbReference>
<dbReference type="AlphaFoldDB" id="A0A366XRM8"/>
<dbReference type="InterPro" id="IPR058725">
    <property type="entry name" value="YczF"/>
</dbReference>
<accession>A0A366XRM8</accession>
<comment type="caution">
    <text evidence="2">The sequence shown here is derived from an EMBL/GenBank/DDBJ whole genome shotgun (WGS) entry which is preliminary data.</text>
</comment>
<keyword evidence="1" id="KW-1133">Transmembrane helix</keyword>
<dbReference type="RefSeq" id="WP_113806659.1">
    <property type="nucleotide sequence ID" value="NZ_QOCW01000014.1"/>
</dbReference>
<sequence>MKVVVVFLFMLLLAILFNISMDMLLKIKMSESLENLRNPFWVMETGEYVILTFIIVITIMQQVMPIIKKKIKAKKRGSI</sequence>
<keyword evidence="1" id="KW-0472">Membrane</keyword>
<evidence type="ECO:0000313" key="2">
    <source>
        <dbReference type="EMBL" id="RBW69010.1"/>
    </source>
</evidence>
<protein>
    <submittedName>
        <fullName evidence="2">Uncharacterized protein</fullName>
    </submittedName>
</protein>
<reference evidence="2 3" key="1">
    <citation type="submission" date="2018-07" db="EMBL/GenBank/DDBJ databases">
        <title>Lottiidibacillus patelloidae gen. nov., sp. nov., isolated from the intestinal tract of a marine limpet and the reclassification of B. taeanensis BH030017T, B. algicola KMM 3737T and B. hwajinpoensis SW-72T as genus Lottiidibacillus.</title>
        <authorList>
            <person name="Liu R."/>
            <person name="Huang Z."/>
        </authorList>
    </citation>
    <scope>NUCLEOTIDE SEQUENCE [LARGE SCALE GENOMIC DNA]</scope>
    <source>
        <strain evidence="2 3">BH030017</strain>
    </source>
</reference>
<dbReference type="Pfam" id="PF26310">
    <property type="entry name" value="YczF"/>
    <property type="match status" value="1"/>
</dbReference>
<gene>
    <name evidence="2" type="ORF">DS031_13815</name>
</gene>
<organism evidence="2 3">
    <name type="scientific">Bacillus taeanensis</name>
    <dbReference type="NCBI Taxonomy" id="273032"/>
    <lineage>
        <taxon>Bacteria</taxon>
        <taxon>Bacillati</taxon>
        <taxon>Bacillota</taxon>
        <taxon>Bacilli</taxon>
        <taxon>Bacillales</taxon>
        <taxon>Bacillaceae</taxon>
        <taxon>Bacillus</taxon>
    </lineage>
</organism>
<feature type="transmembrane region" description="Helical" evidence="1">
    <location>
        <begin position="48"/>
        <end position="67"/>
    </location>
</feature>
<evidence type="ECO:0000256" key="1">
    <source>
        <dbReference type="SAM" id="Phobius"/>
    </source>
</evidence>
<evidence type="ECO:0000313" key="3">
    <source>
        <dbReference type="Proteomes" id="UP000253314"/>
    </source>
</evidence>
<dbReference type="OrthoDB" id="2920695at2"/>
<proteinExistence type="predicted"/>
<keyword evidence="1" id="KW-0812">Transmembrane</keyword>
<name>A0A366XRM8_9BACI</name>